<evidence type="ECO:0000313" key="1">
    <source>
        <dbReference type="EMBL" id="GHB89176.1"/>
    </source>
</evidence>
<sequence length="79" mass="8738">MQKLVEEQEVASITIVKSNAGIREKYIAEISLTPAAAEKYSQLAAGISPFGKDSHFVCSIGNSREDVNRWKDNLLKEGR</sequence>
<reference evidence="1 2" key="1">
    <citation type="journal article" date="2014" name="Int. J. Syst. Evol. Microbiol.">
        <title>Complete genome sequence of Corynebacterium casei LMG S-19264T (=DSM 44701T), isolated from a smear-ripened cheese.</title>
        <authorList>
            <consortium name="US DOE Joint Genome Institute (JGI-PGF)"/>
            <person name="Walter F."/>
            <person name="Albersmeier A."/>
            <person name="Kalinowski J."/>
            <person name="Ruckert C."/>
        </authorList>
    </citation>
    <scope>NUCLEOTIDE SEQUENCE [LARGE SCALE GENOMIC DNA]</scope>
    <source>
        <strain evidence="1 2">KCTC 12866</strain>
    </source>
</reference>
<evidence type="ECO:0000313" key="2">
    <source>
        <dbReference type="Proteomes" id="UP000598271"/>
    </source>
</evidence>
<accession>A0A8J3DEB1</accession>
<protein>
    <submittedName>
        <fullName evidence="1">Uncharacterized protein</fullName>
    </submittedName>
</protein>
<dbReference type="AlphaFoldDB" id="A0A8J3DEB1"/>
<proteinExistence type="predicted"/>
<gene>
    <name evidence="1" type="ORF">GCM10007390_51600</name>
</gene>
<organism evidence="1 2">
    <name type="scientific">Persicitalea jodogahamensis</name>
    <dbReference type="NCBI Taxonomy" id="402147"/>
    <lineage>
        <taxon>Bacteria</taxon>
        <taxon>Pseudomonadati</taxon>
        <taxon>Bacteroidota</taxon>
        <taxon>Cytophagia</taxon>
        <taxon>Cytophagales</taxon>
        <taxon>Spirosomataceae</taxon>
        <taxon>Persicitalea</taxon>
    </lineage>
</organism>
<keyword evidence="2" id="KW-1185">Reference proteome</keyword>
<dbReference type="EMBL" id="BMXF01000011">
    <property type="protein sequence ID" value="GHB89176.1"/>
    <property type="molecule type" value="Genomic_DNA"/>
</dbReference>
<name>A0A8J3DEB1_9BACT</name>
<comment type="caution">
    <text evidence="1">The sequence shown here is derived from an EMBL/GenBank/DDBJ whole genome shotgun (WGS) entry which is preliminary data.</text>
</comment>
<dbReference type="Proteomes" id="UP000598271">
    <property type="component" value="Unassembled WGS sequence"/>
</dbReference>